<reference evidence="1" key="1">
    <citation type="submission" date="2018-05" db="EMBL/GenBank/DDBJ databases">
        <authorList>
            <person name="Lanie J.A."/>
            <person name="Ng W.-L."/>
            <person name="Kazmierczak K.M."/>
            <person name="Andrzejewski T.M."/>
            <person name="Davidsen T.M."/>
            <person name="Wayne K.J."/>
            <person name="Tettelin H."/>
            <person name="Glass J.I."/>
            <person name="Rusch D."/>
            <person name="Podicherti R."/>
            <person name="Tsui H.-C.T."/>
            <person name="Winkler M.E."/>
        </authorList>
    </citation>
    <scope>NUCLEOTIDE SEQUENCE</scope>
</reference>
<sequence>MLTTEQLNHYSTHGFVVPDYRLSDEVLASIRTDHDRLIVQHPEFRDYCPTLLAYDLA</sequence>
<dbReference type="AlphaFoldDB" id="A0A382N6T0"/>
<accession>A0A382N6T0</accession>
<name>A0A382N6T0_9ZZZZ</name>
<evidence type="ECO:0008006" key="2">
    <source>
        <dbReference type="Google" id="ProtNLM"/>
    </source>
</evidence>
<feature type="non-terminal residue" evidence="1">
    <location>
        <position position="57"/>
    </location>
</feature>
<dbReference type="SUPFAM" id="SSF51197">
    <property type="entry name" value="Clavaminate synthase-like"/>
    <property type="match status" value="1"/>
</dbReference>
<gene>
    <name evidence="1" type="ORF">METZ01_LOCUS309743</name>
</gene>
<evidence type="ECO:0000313" key="1">
    <source>
        <dbReference type="EMBL" id="SVC56889.1"/>
    </source>
</evidence>
<dbReference type="EMBL" id="UINC01098397">
    <property type="protein sequence ID" value="SVC56889.1"/>
    <property type="molecule type" value="Genomic_DNA"/>
</dbReference>
<protein>
    <recommendedName>
        <fullName evidence="2">Phytanoyl-CoA dioxygenase</fullName>
    </recommendedName>
</protein>
<organism evidence="1">
    <name type="scientific">marine metagenome</name>
    <dbReference type="NCBI Taxonomy" id="408172"/>
    <lineage>
        <taxon>unclassified sequences</taxon>
        <taxon>metagenomes</taxon>
        <taxon>ecological metagenomes</taxon>
    </lineage>
</organism>
<proteinExistence type="predicted"/>